<dbReference type="STRING" id="429701.A0A2G9I7S2"/>
<keyword evidence="1 3" id="KW-0479">Metal-binding</keyword>
<dbReference type="Gene3D" id="2.60.120.330">
    <property type="entry name" value="B-lactam Antibiotic, Isopenicillin N Synthase, Chain"/>
    <property type="match status" value="1"/>
</dbReference>
<keyword evidence="2 3" id="KW-0408">Iron</keyword>
<dbReference type="GO" id="GO:0009805">
    <property type="term" value="P:coumarin biosynthetic process"/>
    <property type="evidence" value="ECO:0007669"/>
    <property type="project" value="UniProtKB-ARBA"/>
</dbReference>
<dbReference type="InterPro" id="IPR044861">
    <property type="entry name" value="IPNS-like_FE2OG_OXY"/>
</dbReference>
<dbReference type="GO" id="GO:0046872">
    <property type="term" value="F:metal ion binding"/>
    <property type="evidence" value="ECO:0007669"/>
    <property type="project" value="UniProtKB-KW"/>
</dbReference>
<feature type="domain" description="Fe2OG dioxygenase" evidence="4">
    <location>
        <begin position="156"/>
        <end position="254"/>
    </location>
</feature>
<evidence type="ECO:0000259" key="4">
    <source>
        <dbReference type="PROSITE" id="PS51471"/>
    </source>
</evidence>
<dbReference type="InterPro" id="IPR027443">
    <property type="entry name" value="IPNS-like_sf"/>
</dbReference>
<dbReference type="InterPro" id="IPR026992">
    <property type="entry name" value="DIOX_N"/>
</dbReference>
<keyword evidence="6" id="KW-1185">Reference proteome</keyword>
<dbReference type="PANTHER" id="PTHR47990">
    <property type="entry name" value="2-OXOGLUTARATE (2OG) AND FE(II)-DEPENDENT OXYGENASE SUPERFAMILY PROTEIN-RELATED"/>
    <property type="match status" value="1"/>
</dbReference>
<dbReference type="InterPro" id="IPR050231">
    <property type="entry name" value="Iron_ascorbate_oxido_reductase"/>
</dbReference>
<organism evidence="5 6">
    <name type="scientific">Handroanthus impetiginosus</name>
    <dbReference type="NCBI Taxonomy" id="429701"/>
    <lineage>
        <taxon>Eukaryota</taxon>
        <taxon>Viridiplantae</taxon>
        <taxon>Streptophyta</taxon>
        <taxon>Embryophyta</taxon>
        <taxon>Tracheophyta</taxon>
        <taxon>Spermatophyta</taxon>
        <taxon>Magnoliopsida</taxon>
        <taxon>eudicotyledons</taxon>
        <taxon>Gunneridae</taxon>
        <taxon>Pentapetalae</taxon>
        <taxon>asterids</taxon>
        <taxon>lamiids</taxon>
        <taxon>Lamiales</taxon>
        <taxon>Bignoniaceae</taxon>
        <taxon>Crescentiina</taxon>
        <taxon>Tabebuia alliance</taxon>
        <taxon>Handroanthus</taxon>
    </lineage>
</organism>
<dbReference type="SUPFAM" id="SSF51197">
    <property type="entry name" value="Clavaminate synthase-like"/>
    <property type="match status" value="1"/>
</dbReference>
<sequence>MAIPTVDLSPFFTEANEDGQKKAIEIIKEACSQYGFFQIVNHGVPHDLMSRAIEFSKTFFAFPDEEKLKFSPGSGAPLPAGYTKPPSHSPDKKEYMLMFQPQLGFNQFPDNTPDLRDVHEEMFAYFRKTGELIENILNDCLGLPPAFLKQYNHDRSWDFMISLHYFPATEAENCGIGEHEDANIMSFVIQDDVGGLEVKKDGEWIPVAPAPGTIVVNIGDCVQVWSNKKFKSATHRVVRSKERHRHSLAFFYTIKGDKLIEPLPQFTEEIGEAPKYRGFLYKDYQALRLRNKTHPPSRPEDIISITHYEISTK</sequence>
<dbReference type="Pfam" id="PF14226">
    <property type="entry name" value="DIOX_N"/>
    <property type="match status" value="1"/>
</dbReference>
<comment type="similarity">
    <text evidence="3">Belongs to the iron/ascorbate-dependent oxidoreductase family.</text>
</comment>
<proteinExistence type="inferred from homology"/>
<evidence type="ECO:0000256" key="3">
    <source>
        <dbReference type="RuleBase" id="RU003682"/>
    </source>
</evidence>
<accession>A0A2G9I7S2</accession>
<dbReference type="EC" id="1.14.11.9" evidence="5"/>
<keyword evidence="3 5" id="KW-0560">Oxidoreductase</keyword>
<protein>
    <submittedName>
        <fullName evidence="5">Iron/ascorbate family oxidoreductase</fullName>
        <ecNumber evidence="5">1.14.11.9</ecNumber>
    </submittedName>
</protein>
<dbReference type="InterPro" id="IPR005123">
    <property type="entry name" value="Oxoglu/Fe-dep_dioxygenase_dom"/>
</dbReference>
<dbReference type="Proteomes" id="UP000231279">
    <property type="component" value="Unassembled WGS sequence"/>
</dbReference>
<dbReference type="GO" id="GO:0002238">
    <property type="term" value="P:response to molecule of fungal origin"/>
    <property type="evidence" value="ECO:0007669"/>
    <property type="project" value="UniProtKB-ARBA"/>
</dbReference>
<dbReference type="GO" id="GO:0045486">
    <property type="term" value="F:flavanone 3-dioxygenase activity"/>
    <property type="evidence" value="ECO:0007669"/>
    <property type="project" value="UniProtKB-EC"/>
</dbReference>
<dbReference type="OrthoDB" id="288590at2759"/>
<comment type="caution">
    <text evidence="5">The sequence shown here is derived from an EMBL/GenBank/DDBJ whole genome shotgun (WGS) entry which is preliminary data.</text>
</comment>
<evidence type="ECO:0000256" key="2">
    <source>
        <dbReference type="ARBA" id="ARBA00023004"/>
    </source>
</evidence>
<evidence type="ECO:0000256" key="1">
    <source>
        <dbReference type="ARBA" id="ARBA00022723"/>
    </source>
</evidence>
<gene>
    <name evidence="5" type="ORF">CDL12_01460</name>
</gene>
<reference evidence="6" key="1">
    <citation type="journal article" date="2018" name="Gigascience">
        <title>Genome assembly of the Pink Ipe (Handroanthus impetiginosus, Bignoniaceae), a highly valued, ecologically keystone Neotropical timber forest tree.</title>
        <authorList>
            <person name="Silva-Junior O.B."/>
            <person name="Grattapaglia D."/>
            <person name="Novaes E."/>
            <person name="Collevatti R.G."/>
        </authorList>
    </citation>
    <scope>NUCLEOTIDE SEQUENCE [LARGE SCALE GENOMIC DNA]</scope>
    <source>
        <strain evidence="6">cv. UFG-1</strain>
    </source>
</reference>
<dbReference type="Pfam" id="PF03171">
    <property type="entry name" value="2OG-FeII_Oxy"/>
    <property type="match status" value="1"/>
</dbReference>
<evidence type="ECO:0000313" key="6">
    <source>
        <dbReference type="Proteomes" id="UP000231279"/>
    </source>
</evidence>
<evidence type="ECO:0000313" key="5">
    <source>
        <dbReference type="EMBL" id="PIN25794.1"/>
    </source>
</evidence>
<dbReference type="EMBL" id="NKXS01000180">
    <property type="protein sequence ID" value="PIN25794.1"/>
    <property type="molecule type" value="Genomic_DNA"/>
</dbReference>
<name>A0A2G9I7S2_9LAMI</name>
<dbReference type="PROSITE" id="PS51471">
    <property type="entry name" value="FE2OG_OXY"/>
    <property type="match status" value="1"/>
</dbReference>
<dbReference type="AlphaFoldDB" id="A0A2G9I7S2"/>